<evidence type="ECO:0000259" key="9">
    <source>
        <dbReference type="SMART" id="SM01372"/>
    </source>
</evidence>
<feature type="compositionally biased region" description="Low complexity" evidence="8">
    <location>
        <begin position="358"/>
        <end position="380"/>
    </location>
</feature>
<sequence length="380" mass="42404">MEVQNSSSSGSKNSNNGGGKRRETAAPDDELLDSVTGSGSKRLDKSLATMTVNVVDLLKAAPKGILNLGDATKILEVRQKRRIYDVTNVLEGIGLIEKHGKNSVKWRGDSLTPDPRDVTRRTRVLKHERSRLLEYEALIDRRLQITRQSAQNSRTDEIQASFAYVTNEDLVDVFGTQSVCLAVRKPPTVNVVETGKELTITSTPSASTTPSTGTERLPLDVRLLREPHGPCYTRPIRRTNVLRKHRRSDPTKTATVAETRGRDEKSAIQARLDANMDQTAATRAETAERERIEREINAELLLGKDLTKLSKFRASEHGEGLSRDDNPFVSLEPPRVATYTFTLAPHEGLFELFDLEAQQNSQQQQQKESNVQEQQPNDVN</sequence>
<dbReference type="FunFam" id="1.10.10.10:FF:000458">
    <property type="entry name" value="E2F-like (Mammalian transcription factor)"/>
    <property type="match status" value="1"/>
</dbReference>
<dbReference type="InterPro" id="IPR036388">
    <property type="entry name" value="WH-like_DNA-bd_sf"/>
</dbReference>
<keyword evidence="5 7" id="KW-0804">Transcription</keyword>
<dbReference type="SUPFAM" id="SSF144074">
    <property type="entry name" value="E2F-DP heterodimerization region"/>
    <property type="match status" value="1"/>
</dbReference>
<evidence type="ECO:0000256" key="8">
    <source>
        <dbReference type="SAM" id="MobiDB-lite"/>
    </source>
</evidence>
<evidence type="ECO:0000256" key="5">
    <source>
        <dbReference type="ARBA" id="ARBA00023163"/>
    </source>
</evidence>
<evidence type="ECO:0000256" key="6">
    <source>
        <dbReference type="ARBA" id="ARBA00023242"/>
    </source>
</evidence>
<keyword evidence="4 7" id="KW-0238">DNA-binding</keyword>
<feature type="compositionally biased region" description="Low complexity" evidence="8">
    <location>
        <begin position="1"/>
        <end position="15"/>
    </location>
</feature>
<dbReference type="Gene3D" id="1.10.10.10">
    <property type="entry name" value="Winged helix-like DNA-binding domain superfamily/Winged helix DNA-binding domain"/>
    <property type="match status" value="1"/>
</dbReference>
<dbReference type="PANTHER" id="PTHR12081:SF18">
    <property type="entry name" value="TRANSCRIPTION FACTOR E2F2-RELATED"/>
    <property type="match status" value="1"/>
</dbReference>
<dbReference type="InterPro" id="IPR037241">
    <property type="entry name" value="E2F-DP_heterodim"/>
</dbReference>
<keyword evidence="6 7" id="KW-0539">Nucleus</keyword>
<dbReference type="PANTHER" id="PTHR12081">
    <property type="entry name" value="TRANSCRIPTION FACTOR E2F"/>
    <property type="match status" value="1"/>
</dbReference>
<dbReference type="InterPro" id="IPR003316">
    <property type="entry name" value="E2F_WHTH_DNA-bd_dom"/>
</dbReference>
<name>A0A1Q3F0Q3_CULTA</name>
<dbReference type="GO" id="GO:0000981">
    <property type="term" value="F:DNA-binding transcription factor activity, RNA polymerase II-specific"/>
    <property type="evidence" value="ECO:0007669"/>
    <property type="project" value="TreeGrafter"/>
</dbReference>
<feature type="region of interest" description="Disordered" evidence="8">
    <location>
        <begin position="1"/>
        <end position="38"/>
    </location>
</feature>
<evidence type="ECO:0000256" key="1">
    <source>
        <dbReference type="ARBA" id="ARBA00004123"/>
    </source>
</evidence>
<dbReference type="Pfam" id="PF02319">
    <property type="entry name" value="WHD_E2F_TDP"/>
    <property type="match status" value="1"/>
</dbReference>
<dbReference type="SMART" id="SM01372">
    <property type="entry name" value="E2F_TDP"/>
    <property type="match status" value="1"/>
</dbReference>
<keyword evidence="3 7" id="KW-0805">Transcription regulation</keyword>
<dbReference type="GO" id="GO:0000978">
    <property type="term" value="F:RNA polymerase II cis-regulatory region sequence-specific DNA binding"/>
    <property type="evidence" value="ECO:0007669"/>
    <property type="project" value="InterPro"/>
</dbReference>
<evidence type="ECO:0000256" key="7">
    <source>
        <dbReference type="RuleBase" id="RU003796"/>
    </source>
</evidence>
<dbReference type="InterPro" id="IPR036390">
    <property type="entry name" value="WH_DNA-bd_sf"/>
</dbReference>
<comment type="subcellular location">
    <subcellularLocation>
        <location evidence="1 7">Nucleus</location>
    </subcellularLocation>
</comment>
<dbReference type="EMBL" id="GFDL01013909">
    <property type="protein sequence ID" value="JAV21136.1"/>
    <property type="molecule type" value="Transcribed_RNA"/>
</dbReference>
<evidence type="ECO:0000256" key="2">
    <source>
        <dbReference type="ARBA" id="ARBA00010940"/>
    </source>
</evidence>
<dbReference type="AlphaFoldDB" id="A0A1Q3F0Q3"/>
<evidence type="ECO:0000256" key="3">
    <source>
        <dbReference type="ARBA" id="ARBA00023015"/>
    </source>
</evidence>
<evidence type="ECO:0000256" key="4">
    <source>
        <dbReference type="ARBA" id="ARBA00023125"/>
    </source>
</evidence>
<dbReference type="GO" id="GO:0090575">
    <property type="term" value="C:RNA polymerase II transcription regulator complex"/>
    <property type="evidence" value="ECO:0007669"/>
    <property type="project" value="TreeGrafter"/>
</dbReference>
<organism evidence="10">
    <name type="scientific">Culex tarsalis</name>
    <name type="common">Encephalitis mosquito</name>
    <dbReference type="NCBI Taxonomy" id="7177"/>
    <lineage>
        <taxon>Eukaryota</taxon>
        <taxon>Metazoa</taxon>
        <taxon>Ecdysozoa</taxon>
        <taxon>Arthropoda</taxon>
        <taxon>Hexapoda</taxon>
        <taxon>Insecta</taxon>
        <taxon>Pterygota</taxon>
        <taxon>Neoptera</taxon>
        <taxon>Endopterygota</taxon>
        <taxon>Diptera</taxon>
        <taxon>Nematocera</taxon>
        <taxon>Culicoidea</taxon>
        <taxon>Culicidae</taxon>
        <taxon>Culicinae</taxon>
        <taxon>Culicini</taxon>
        <taxon>Culex</taxon>
        <taxon>Culex</taxon>
    </lineage>
</organism>
<proteinExistence type="inferred from homology"/>
<dbReference type="SUPFAM" id="SSF46785">
    <property type="entry name" value="Winged helix' DNA-binding domain"/>
    <property type="match status" value="1"/>
</dbReference>
<dbReference type="Gene3D" id="6.10.250.540">
    <property type="match status" value="1"/>
</dbReference>
<accession>A0A1Q3F0Q3</accession>
<reference evidence="10" key="1">
    <citation type="submission" date="2017-01" db="EMBL/GenBank/DDBJ databases">
        <title>A deep insight into the sialotranscriptome of adult male and female Cluex tarsalis mosquitoes.</title>
        <authorList>
            <person name="Ribeiro J.M."/>
            <person name="Moreira F."/>
            <person name="Bernard K.A."/>
            <person name="Calvo E."/>
        </authorList>
    </citation>
    <scope>NUCLEOTIDE SEQUENCE</scope>
    <source>
        <strain evidence="10">Kern County</strain>
        <tissue evidence="10">Salivary glands</tissue>
    </source>
</reference>
<protein>
    <submittedName>
        <fullName evidence="10">Putative transcription factor e2f/dimerization partner tdp</fullName>
    </submittedName>
</protein>
<comment type="similarity">
    <text evidence="2 7">Belongs to the E2F/DP family.</text>
</comment>
<evidence type="ECO:0000313" key="10">
    <source>
        <dbReference type="EMBL" id="JAV21136.1"/>
    </source>
</evidence>
<feature type="region of interest" description="Disordered" evidence="8">
    <location>
        <begin position="245"/>
        <end position="265"/>
    </location>
</feature>
<feature type="domain" description="E2F/DP family winged-helix DNA-binding" evidence="9">
    <location>
        <begin position="42"/>
        <end position="108"/>
    </location>
</feature>
<dbReference type="InterPro" id="IPR015633">
    <property type="entry name" value="E2F"/>
</dbReference>
<feature type="region of interest" description="Disordered" evidence="8">
    <location>
        <begin position="356"/>
        <end position="380"/>
    </location>
</feature>